<feature type="transmembrane region" description="Helical" evidence="1">
    <location>
        <begin position="20"/>
        <end position="41"/>
    </location>
</feature>
<name>A0A6J5KKY1_9CAUD</name>
<proteinExistence type="predicted"/>
<keyword evidence="1" id="KW-0812">Transmembrane</keyword>
<sequence>MIDDDTNSGGDFFFDLLQVLIAVFIFILFVAVMGCVVWGLIA</sequence>
<evidence type="ECO:0000313" key="2">
    <source>
        <dbReference type="EMBL" id="CAB4121030.1"/>
    </source>
</evidence>
<evidence type="ECO:0000256" key="1">
    <source>
        <dbReference type="SAM" id="Phobius"/>
    </source>
</evidence>
<accession>A0A6J5KKY1</accession>
<gene>
    <name evidence="2" type="ORF">UFOVP10_9</name>
</gene>
<reference evidence="2" key="1">
    <citation type="submission" date="2020-04" db="EMBL/GenBank/DDBJ databases">
        <authorList>
            <person name="Chiriac C."/>
            <person name="Salcher M."/>
            <person name="Ghai R."/>
            <person name="Kavagutti S V."/>
        </authorList>
    </citation>
    <scope>NUCLEOTIDE SEQUENCE</scope>
</reference>
<keyword evidence="1" id="KW-0472">Membrane</keyword>
<protein>
    <submittedName>
        <fullName evidence="2">Uncharacterized protein</fullName>
    </submittedName>
</protein>
<dbReference type="EMBL" id="LR796142">
    <property type="protein sequence ID" value="CAB4121030.1"/>
    <property type="molecule type" value="Genomic_DNA"/>
</dbReference>
<keyword evidence="1" id="KW-1133">Transmembrane helix</keyword>
<organism evidence="2">
    <name type="scientific">uncultured Caudovirales phage</name>
    <dbReference type="NCBI Taxonomy" id="2100421"/>
    <lineage>
        <taxon>Viruses</taxon>
        <taxon>Duplodnaviria</taxon>
        <taxon>Heunggongvirae</taxon>
        <taxon>Uroviricota</taxon>
        <taxon>Caudoviricetes</taxon>
        <taxon>Peduoviridae</taxon>
        <taxon>Maltschvirus</taxon>
        <taxon>Maltschvirus maltsch</taxon>
    </lineage>
</organism>